<accession>A0AAJ7THF7</accession>
<name>A0AAJ7THF7_PETMA</name>
<keyword evidence="1" id="KW-0175">Coiled coil</keyword>
<evidence type="ECO:0000256" key="3">
    <source>
        <dbReference type="SAM" id="MobiDB-lite"/>
    </source>
</evidence>
<dbReference type="PROSITE" id="PS50826">
    <property type="entry name" value="RUN"/>
    <property type="match status" value="1"/>
</dbReference>
<gene>
    <name evidence="6" type="primary">LOC116945987</name>
</gene>
<reference evidence="6" key="1">
    <citation type="submission" date="2025-08" db="UniProtKB">
        <authorList>
            <consortium name="RefSeq"/>
        </authorList>
    </citation>
    <scope>IDENTIFICATION</scope>
    <source>
        <tissue evidence="6">Sperm</tissue>
    </source>
</reference>
<dbReference type="Pfam" id="PF02759">
    <property type="entry name" value="RUN"/>
    <property type="match status" value="1"/>
</dbReference>
<evidence type="ECO:0000313" key="5">
    <source>
        <dbReference type="Proteomes" id="UP001318040"/>
    </source>
</evidence>
<dbReference type="InterPro" id="IPR004012">
    <property type="entry name" value="Run_dom"/>
</dbReference>
<feature type="domain" description="RUN" evidence="4">
    <location>
        <begin position="52"/>
        <end position="184"/>
    </location>
</feature>
<keyword evidence="5" id="KW-1185">Reference proteome</keyword>
<dbReference type="KEGG" id="pmrn:116945987"/>
<feature type="compositionally biased region" description="Polar residues" evidence="3">
    <location>
        <begin position="378"/>
        <end position="389"/>
    </location>
</feature>
<sequence length="435" mass="48574">MASGSRPRGARAPSGTGTRGRGAGAVRGRNLLAVLGFTVKTLLERSNFEPVDESVEEFINFAAALEQSLNHNLRGHVTWFGVENTRHFWDYIREACWRVPNNCISSVQNMEQLALSAAKGRAWIRVALMEKRLSEYVSAALREVHMTRKFYREGAFLLGEEGVVLAGMLLGLNSIDFSFCLKGDAMKISKPASIDYTPYLSFKQSVCSDEDLTTLGSGSGSTSLENDIFSDVCKEEKAWCMKYQKMEKKINVICEQKAYLEELVHLREAQIEDISTRHQNNLFLMEEMSLTTRVEEQQLQVITWELKQQLAKVKLQDQCSRQDLTNFFTSQCFSPPSWTVENVAMNTMICQREHTRSLLSLENLSGDSSPFSLHGDTSHSQLDSEANSAANWKQMDETPSLLGLCGSLSSLTSYKSLTSLKSADDPASPAQEGLL</sequence>
<dbReference type="Proteomes" id="UP001318040">
    <property type="component" value="Chromosome 2"/>
</dbReference>
<comment type="similarity">
    <text evidence="2">Belongs to the RUNDC3 family.</text>
</comment>
<dbReference type="RefSeq" id="XP_032816632.1">
    <property type="nucleotide sequence ID" value="XM_032960741.1"/>
</dbReference>
<dbReference type="CTD" id="154661"/>
<feature type="region of interest" description="Disordered" evidence="3">
    <location>
        <begin position="1"/>
        <end position="24"/>
    </location>
</feature>
<organism evidence="5 6">
    <name type="scientific">Petromyzon marinus</name>
    <name type="common">Sea lamprey</name>
    <dbReference type="NCBI Taxonomy" id="7757"/>
    <lineage>
        <taxon>Eukaryota</taxon>
        <taxon>Metazoa</taxon>
        <taxon>Chordata</taxon>
        <taxon>Craniata</taxon>
        <taxon>Vertebrata</taxon>
        <taxon>Cyclostomata</taxon>
        <taxon>Hyperoartia</taxon>
        <taxon>Petromyzontiformes</taxon>
        <taxon>Petromyzontidae</taxon>
        <taxon>Petromyzon</taxon>
    </lineage>
</organism>
<dbReference type="SUPFAM" id="SSF140741">
    <property type="entry name" value="RUN domain-like"/>
    <property type="match status" value="1"/>
</dbReference>
<dbReference type="InterPro" id="IPR037213">
    <property type="entry name" value="Run_dom_sf"/>
</dbReference>
<evidence type="ECO:0000313" key="6">
    <source>
        <dbReference type="RefSeq" id="XP_032816632.1"/>
    </source>
</evidence>
<dbReference type="PANTHER" id="PTHR46251:SF3">
    <property type="entry name" value="RUN DOMAIN-CONTAINING PROTEIN"/>
    <property type="match status" value="1"/>
</dbReference>
<dbReference type="AlphaFoldDB" id="A0AAJ7THF7"/>
<proteinExistence type="inferred from homology"/>
<evidence type="ECO:0000256" key="2">
    <source>
        <dbReference type="ARBA" id="ARBA00034727"/>
    </source>
</evidence>
<evidence type="ECO:0000259" key="4">
    <source>
        <dbReference type="PROSITE" id="PS50826"/>
    </source>
</evidence>
<dbReference type="GeneID" id="116945987"/>
<protein>
    <submittedName>
        <fullName evidence="6">RUN domain-containing protein 3B-like isoform X1</fullName>
    </submittedName>
</protein>
<dbReference type="Gene3D" id="1.20.58.900">
    <property type="match status" value="1"/>
</dbReference>
<evidence type="ECO:0000256" key="1">
    <source>
        <dbReference type="ARBA" id="ARBA00023054"/>
    </source>
</evidence>
<dbReference type="SMART" id="SM00593">
    <property type="entry name" value="RUN"/>
    <property type="match status" value="1"/>
</dbReference>
<feature type="region of interest" description="Disordered" evidence="3">
    <location>
        <begin position="370"/>
        <end position="389"/>
    </location>
</feature>
<dbReference type="PANTHER" id="PTHR46251">
    <property type="entry name" value="RUN DOMAIN-CONTAINING 3 PROTEIN RUNDC3"/>
    <property type="match status" value="1"/>
</dbReference>
<dbReference type="InterPro" id="IPR047340">
    <property type="entry name" value="RUNDC3A_B"/>
</dbReference>